<organism evidence="1 2">
    <name type="scientific">Jutongia hominis</name>
    <dbReference type="NCBI Taxonomy" id="2763664"/>
    <lineage>
        <taxon>Bacteria</taxon>
        <taxon>Bacillati</taxon>
        <taxon>Bacillota</taxon>
        <taxon>Clostridia</taxon>
        <taxon>Lachnospirales</taxon>
        <taxon>Lachnospiraceae</taxon>
        <taxon>Jutongia</taxon>
    </lineage>
</organism>
<name>A0ABR7MRG5_9FIRM</name>
<proteinExistence type="predicted"/>
<protein>
    <submittedName>
        <fullName evidence="1">Uncharacterized protein</fullName>
    </submittedName>
</protein>
<dbReference type="RefSeq" id="WP_249302522.1">
    <property type="nucleotide sequence ID" value="NZ_JACRSW010000006.1"/>
</dbReference>
<comment type="caution">
    <text evidence="1">The sequence shown here is derived from an EMBL/GenBank/DDBJ whole genome shotgun (WGS) entry which is preliminary data.</text>
</comment>
<accession>A0ABR7MRG5</accession>
<evidence type="ECO:0000313" key="2">
    <source>
        <dbReference type="Proteomes" id="UP000637513"/>
    </source>
</evidence>
<sequence>MKKETKDALYSLLDLMDMIGSIDFIDMDINKANSIRKEVLDVIGEKKEVTILDSSTDELLGILPMILLDKNKFPSAKEILKFAEKCLNIEIKNYWYRRSRAEAAGIVLNEVYMQSPEQFNNFLKAWNKFNSASTGSGLNDKQMTDEKGFMEAWFEFFDSYKGVE</sequence>
<keyword evidence="2" id="KW-1185">Reference proteome</keyword>
<evidence type="ECO:0000313" key="1">
    <source>
        <dbReference type="EMBL" id="MBC8556392.1"/>
    </source>
</evidence>
<dbReference type="EMBL" id="JACRSW010000006">
    <property type="protein sequence ID" value="MBC8556392.1"/>
    <property type="molecule type" value="Genomic_DNA"/>
</dbReference>
<dbReference type="Proteomes" id="UP000637513">
    <property type="component" value="Unassembled WGS sequence"/>
</dbReference>
<reference evidence="1 2" key="1">
    <citation type="submission" date="2020-08" db="EMBL/GenBank/DDBJ databases">
        <title>Genome public.</title>
        <authorList>
            <person name="Liu C."/>
            <person name="Sun Q."/>
        </authorList>
    </citation>
    <scope>NUCLEOTIDE SEQUENCE [LARGE SCALE GENOMIC DNA]</scope>
    <source>
        <strain evidence="1 2">BX3</strain>
    </source>
</reference>
<gene>
    <name evidence="1" type="ORF">H8700_01480</name>
</gene>